<evidence type="ECO:0000313" key="3">
    <source>
        <dbReference type="Proteomes" id="UP001469553"/>
    </source>
</evidence>
<name>A0ABV0XKY8_9TELE</name>
<evidence type="ECO:0000313" key="2">
    <source>
        <dbReference type="EMBL" id="MEQ2282092.1"/>
    </source>
</evidence>
<gene>
    <name evidence="2" type="ORF">AMECASPLE_036952</name>
</gene>
<keyword evidence="3" id="KW-1185">Reference proteome</keyword>
<reference evidence="2 3" key="1">
    <citation type="submission" date="2021-06" db="EMBL/GenBank/DDBJ databases">
        <authorList>
            <person name="Palmer J.M."/>
        </authorList>
    </citation>
    <scope>NUCLEOTIDE SEQUENCE [LARGE SCALE GENOMIC DNA]</scope>
    <source>
        <strain evidence="2 3">AS_MEX2019</strain>
        <tissue evidence="2">Muscle</tissue>
    </source>
</reference>
<dbReference type="Proteomes" id="UP001469553">
    <property type="component" value="Unassembled WGS sequence"/>
</dbReference>
<protein>
    <submittedName>
        <fullName evidence="2">Uncharacterized protein</fullName>
    </submittedName>
</protein>
<accession>A0ABV0XKY8</accession>
<keyword evidence="1" id="KW-0472">Membrane</keyword>
<organism evidence="2 3">
    <name type="scientific">Ameca splendens</name>
    <dbReference type="NCBI Taxonomy" id="208324"/>
    <lineage>
        <taxon>Eukaryota</taxon>
        <taxon>Metazoa</taxon>
        <taxon>Chordata</taxon>
        <taxon>Craniata</taxon>
        <taxon>Vertebrata</taxon>
        <taxon>Euteleostomi</taxon>
        <taxon>Actinopterygii</taxon>
        <taxon>Neopterygii</taxon>
        <taxon>Teleostei</taxon>
        <taxon>Neoteleostei</taxon>
        <taxon>Acanthomorphata</taxon>
        <taxon>Ovalentaria</taxon>
        <taxon>Atherinomorphae</taxon>
        <taxon>Cyprinodontiformes</taxon>
        <taxon>Goodeidae</taxon>
        <taxon>Ameca</taxon>
    </lineage>
</organism>
<proteinExistence type="predicted"/>
<dbReference type="EMBL" id="JAHRIP010006047">
    <property type="protein sequence ID" value="MEQ2282092.1"/>
    <property type="molecule type" value="Genomic_DNA"/>
</dbReference>
<evidence type="ECO:0000256" key="1">
    <source>
        <dbReference type="SAM" id="Phobius"/>
    </source>
</evidence>
<keyword evidence="1" id="KW-1133">Transmembrane helix</keyword>
<feature type="transmembrane region" description="Helical" evidence="1">
    <location>
        <begin position="54"/>
        <end position="73"/>
    </location>
</feature>
<sequence>MPETYSDMIPLSYLATFNVQDEEPPDDPDNTSPSTRPKLWKQIKITDKASCLKTLLRLFALLIGIILLLVILYQAGVGPWNLTHVKVAHGSSKYANQTCWNTTSLNIFLPWTEYPPLKNQSVFFRESQETNFTRLKKVIQRNPTWINDSTTQQLVNHTWSISNLELTDEGVIIWVRILH</sequence>
<keyword evidence="1" id="KW-0812">Transmembrane</keyword>
<comment type="caution">
    <text evidence="2">The sequence shown here is derived from an EMBL/GenBank/DDBJ whole genome shotgun (WGS) entry which is preliminary data.</text>
</comment>